<evidence type="ECO:0000256" key="4">
    <source>
        <dbReference type="ARBA" id="ARBA00011738"/>
    </source>
</evidence>
<accession>A0A508AIB2</accession>
<dbReference type="Pfam" id="PF00155">
    <property type="entry name" value="Aminotran_1_2"/>
    <property type="match status" value="1"/>
</dbReference>
<dbReference type="RefSeq" id="WP_141482608.1">
    <property type="nucleotide sequence ID" value="NZ_VICD02000214.1"/>
</dbReference>
<dbReference type="InterPro" id="IPR004839">
    <property type="entry name" value="Aminotransferase_I/II_large"/>
</dbReference>
<dbReference type="Proteomes" id="UP000320431">
    <property type="component" value="Unassembled WGS sequence"/>
</dbReference>
<dbReference type="InterPro" id="IPR015422">
    <property type="entry name" value="PyrdxlP-dep_Trfase_small"/>
</dbReference>
<dbReference type="GO" id="GO:0030170">
    <property type="term" value="F:pyridoxal phosphate binding"/>
    <property type="evidence" value="ECO:0007669"/>
    <property type="project" value="InterPro"/>
</dbReference>
<evidence type="ECO:0000256" key="1">
    <source>
        <dbReference type="ARBA" id="ARBA00001933"/>
    </source>
</evidence>
<keyword evidence="8 11" id="KW-0663">Pyridoxal phosphate</keyword>
<evidence type="ECO:0000256" key="7">
    <source>
        <dbReference type="ARBA" id="ARBA00022679"/>
    </source>
</evidence>
<proteinExistence type="inferred from homology"/>
<keyword evidence="6 11" id="KW-0028">Amino-acid biosynthesis</keyword>
<dbReference type="Gene3D" id="3.40.640.10">
    <property type="entry name" value="Type I PLP-dependent aspartate aminotransferase-like (Major domain)"/>
    <property type="match status" value="1"/>
</dbReference>
<evidence type="ECO:0000256" key="3">
    <source>
        <dbReference type="ARBA" id="ARBA00007970"/>
    </source>
</evidence>
<reference evidence="13 14" key="1">
    <citation type="submission" date="2019-10" db="EMBL/GenBank/DDBJ databases">
        <title>Lysobacter alkalisoli sp. nov., isolated from saline-alkaline soil.</title>
        <authorList>
            <person name="Sun J.-Q."/>
        </authorList>
    </citation>
    <scope>NUCLEOTIDE SEQUENCE [LARGE SCALE GENOMIC DNA]</scope>
    <source>
        <strain evidence="13 14">KCTC 42381</strain>
    </source>
</reference>
<comment type="pathway">
    <text evidence="2 11">Amino-acid biosynthesis; L-histidine biosynthesis; L-histidine from 5-phospho-alpha-D-ribose 1-diphosphate: step 7/9.</text>
</comment>
<name>A0A508AIB2_9GAMM</name>
<evidence type="ECO:0000256" key="6">
    <source>
        <dbReference type="ARBA" id="ARBA00022605"/>
    </source>
</evidence>
<feature type="domain" description="Aminotransferase class I/classII large" evidence="12">
    <location>
        <begin position="48"/>
        <end position="355"/>
    </location>
</feature>
<dbReference type="Gene3D" id="3.90.1150.10">
    <property type="entry name" value="Aspartate Aminotransferase, domain 1"/>
    <property type="match status" value="1"/>
</dbReference>
<dbReference type="InterPro" id="IPR005861">
    <property type="entry name" value="HisP_aminotrans"/>
</dbReference>
<dbReference type="EC" id="2.6.1.9" evidence="11"/>
<evidence type="ECO:0000259" key="12">
    <source>
        <dbReference type="Pfam" id="PF00155"/>
    </source>
</evidence>
<evidence type="ECO:0000313" key="13">
    <source>
        <dbReference type="EMBL" id="KAB8180338.1"/>
    </source>
</evidence>
<evidence type="ECO:0000256" key="11">
    <source>
        <dbReference type="HAMAP-Rule" id="MF_01023"/>
    </source>
</evidence>
<dbReference type="UniPathway" id="UPA00031">
    <property type="reaction ID" value="UER00012"/>
</dbReference>
<keyword evidence="5 11" id="KW-0032">Aminotransferase</keyword>
<dbReference type="SUPFAM" id="SSF53383">
    <property type="entry name" value="PLP-dependent transferases"/>
    <property type="match status" value="1"/>
</dbReference>
<protein>
    <recommendedName>
        <fullName evidence="11">Histidinol-phosphate aminotransferase</fullName>
        <ecNumber evidence="11">2.6.1.9</ecNumber>
    </recommendedName>
    <alternativeName>
        <fullName evidence="11">Imidazole acetol-phosphate transaminase</fullName>
    </alternativeName>
</protein>
<evidence type="ECO:0000256" key="9">
    <source>
        <dbReference type="ARBA" id="ARBA00023102"/>
    </source>
</evidence>
<comment type="caution">
    <text evidence="13">The sequence shown here is derived from an EMBL/GenBank/DDBJ whole genome shotgun (WGS) entry which is preliminary data.</text>
</comment>
<evidence type="ECO:0000256" key="8">
    <source>
        <dbReference type="ARBA" id="ARBA00022898"/>
    </source>
</evidence>
<dbReference type="GO" id="GO:0000105">
    <property type="term" value="P:L-histidine biosynthetic process"/>
    <property type="evidence" value="ECO:0007669"/>
    <property type="project" value="UniProtKB-UniRule"/>
</dbReference>
<dbReference type="InterPro" id="IPR015421">
    <property type="entry name" value="PyrdxlP-dep_Trfase_major"/>
</dbReference>
<evidence type="ECO:0000313" key="14">
    <source>
        <dbReference type="Proteomes" id="UP000320431"/>
    </source>
</evidence>
<comment type="subunit">
    <text evidence="4 11">Homodimer.</text>
</comment>
<dbReference type="NCBIfam" id="TIGR01141">
    <property type="entry name" value="hisC"/>
    <property type="match status" value="1"/>
</dbReference>
<comment type="cofactor">
    <cofactor evidence="1 11">
        <name>pyridoxal 5'-phosphate</name>
        <dbReference type="ChEBI" id="CHEBI:597326"/>
    </cofactor>
</comment>
<dbReference type="EMBL" id="VICD02000214">
    <property type="protein sequence ID" value="KAB8180338.1"/>
    <property type="molecule type" value="Genomic_DNA"/>
</dbReference>
<keyword evidence="9 11" id="KW-0368">Histidine biosynthesis</keyword>
<dbReference type="AlphaFoldDB" id="A0A508AIB2"/>
<evidence type="ECO:0000256" key="2">
    <source>
        <dbReference type="ARBA" id="ARBA00005011"/>
    </source>
</evidence>
<sequence>MSVATTDGVLALVRPDLRDFAGYSSARSEGGDGRIWLNANESAWDNDASPDSGLRRYPEPQPAALRQALADMYGVAAAQLLVGRGSDEGIDLLIRALCRPGDDAVLVTSPTFGMYAVCARLHGTRVVDVPLTDTDDGFECDFDAVAATAEKEDARIVFLCSPGNPSGTLLPRDAIRRLARRLHGRALVVVDEAYIEYAQAPSVANLIEAHDNIAVLRTLSKAHALAAARIGAVLAHEALIGVLRRCQAPYPVPAPSAQTALAAISRTARNSTVGHVQAGVDERKSLYAALRGLAGVRRVYPSRANFLLVRTADTERVYRRLLAAGVVVRDMRGHAALGDALRISIGTPEQNACVLAVLREVLGELPDARSVAPVQGDNA</sequence>
<dbReference type="PANTHER" id="PTHR42885:SF2">
    <property type="entry name" value="HISTIDINOL-PHOSPHATE AMINOTRANSFERASE"/>
    <property type="match status" value="1"/>
</dbReference>
<dbReference type="GO" id="GO:0004400">
    <property type="term" value="F:histidinol-phosphate transaminase activity"/>
    <property type="evidence" value="ECO:0007669"/>
    <property type="project" value="UniProtKB-UniRule"/>
</dbReference>
<comment type="similarity">
    <text evidence="3 11">Belongs to the class-II pyridoxal-phosphate-dependent aminotransferase family. Histidinol-phosphate aminotransferase subfamily.</text>
</comment>
<organism evidence="13 14">
    <name type="scientific">Marilutibacter maris</name>
    <dbReference type="NCBI Taxonomy" id="1605891"/>
    <lineage>
        <taxon>Bacteria</taxon>
        <taxon>Pseudomonadati</taxon>
        <taxon>Pseudomonadota</taxon>
        <taxon>Gammaproteobacteria</taxon>
        <taxon>Lysobacterales</taxon>
        <taxon>Lysobacteraceae</taxon>
        <taxon>Marilutibacter</taxon>
    </lineage>
</organism>
<dbReference type="PANTHER" id="PTHR42885">
    <property type="entry name" value="HISTIDINOL-PHOSPHATE AMINOTRANSFERASE-RELATED"/>
    <property type="match status" value="1"/>
</dbReference>
<gene>
    <name evidence="11" type="primary">hisC</name>
    <name evidence="13" type="ORF">FKV24_012590</name>
</gene>
<comment type="catalytic activity">
    <reaction evidence="10 11">
        <text>L-histidinol phosphate + 2-oxoglutarate = 3-(imidazol-4-yl)-2-oxopropyl phosphate + L-glutamate</text>
        <dbReference type="Rhea" id="RHEA:23744"/>
        <dbReference type="ChEBI" id="CHEBI:16810"/>
        <dbReference type="ChEBI" id="CHEBI:29985"/>
        <dbReference type="ChEBI" id="CHEBI:57766"/>
        <dbReference type="ChEBI" id="CHEBI:57980"/>
        <dbReference type="EC" id="2.6.1.9"/>
    </reaction>
</comment>
<dbReference type="CDD" id="cd00609">
    <property type="entry name" value="AAT_like"/>
    <property type="match status" value="1"/>
</dbReference>
<dbReference type="InterPro" id="IPR015424">
    <property type="entry name" value="PyrdxlP-dep_Trfase"/>
</dbReference>
<feature type="modified residue" description="N6-(pyridoxal phosphate)lysine" evidence="11">
    <location>
        <position position="221"/>
    </location>
</feature>
<keyword evidence="7 11" id="KW-0808">Transferase</keyword>
<dbReference type="HAMAP" id="MF_01023">
    <property type="entry name" value="HisC_aminotrans_2"/>
    <property type="match status" value="1"/>
</dbReference>
<evidence type="ECO:0000256" key="10">
    <source>
        <dbReference type="ARBA" id="ARBA00047481"/>
    </source>
</evidence>
<evidence type="ECO:0000256" key="5">
    <source>
        <dbReference type="ARBA" id="ARBA00022576"/>
    </source>
</evidence>